<dbReference type="Gene3D" id="3.10.20.90">
    <property type="entry name" value="Phosphatidylinositol 3-kinase Catalytic Subunit, Chain A, domain 1"/>
    <property type="match status" value="1"/>
</dbReference>
<dbReference type="InterPro" id="IPR033512">
    <property type="entry name" value="TFG"/>
</dbReference>
<proteinExistence type="predicted"/>
<feature type="compositionally biased region" description="Polar residues" evidence="1">
    <location>
        <begin position="319"/>
        <end position="338"/>
    </location>
</feature>
<evidence type="ECO:0000256" key="1">
    <source>
        <dbReference type="SAM" id="MobiDB-lite"/>
    </source>
</evidence>
<dbReference type="Pfam" id="PF00564">
    <property type="entry name" value="PB1"/>
    <property type="match status" value="1"/>
</dbReference>
<dbReference type="PANTHER" id="PTHR15335:SF7">
    <property type="entry name" value="PROTEIN TFG"/>
    <property type="match status" value="1"/>
</dbReference>
<dbReference type="InParanoid" id="A0A1C7NG33"/>
<feature type="compositionally biased region" description="Low complexity" evidence="1">
    <location>
        <begin position="193"/>
        <end position="202"/>
    </location>
</feature>
<gene>
    <name evidence="3" type="primary">TFG</name>
    <name evidence="3" type="ORF">A0J61_03875</name>
</gene>
<dbReference type="GO" id="GO:0042802">
    <property type="term" value="F:identical protein binding"/>
    <property type="evidence" value="ECO:0007669"/>
    <property type="project" value="InterPro"/>
</dbReference>
<dbReference type="STRING" id="101091.A0A1C7NG33"/>
<dbReference type="PROSITE" id="PS51745">
    <property type="entry name" value="PB1"/>
    <property type="match status" value="1"/>
</dbReference>
<feature type="compositionally biased region" description="Polar residues" evidence="1">
    <location>
        <begin position="248"/>
        <end position="272"/>
    </location>
</feature>
<sequence>MTDYSNLRKIVTGDIVLKCRLGNDIRRITINQAPTYDELCLMMYRVFKDKLKSTEDIVMKYMDDEGDMISLLDDTDITHAISISNLLRVTVYTESSIQCQPQAFASLIEMRDTLNELIKSLEVKEAQSNSVDNAAASLEKTNKPTRTLTPAELANFDLKNNATEEKSSYKEPTSVSSKATETYIPYYPPPTPQQQTQQVYTTHRPPPQQQQQQQPLSQQHQNQQQQQPLPQQQQHQQQQQQQQQQPSAQYPFNQGPSTPGHQQPVSGSQTMSPAVPYPPSGTQPLTQQHLATKVSPAPPSFTQQQPQQQLQQQLQQPQTMYASTNVYPMSPSNNTNNPRIHPQQHQHQQPQPQPSPYFVPPPPSHVSTPGDQGYPPPPSNRW</sequence>
<evidence type="ECO:0000259" key="2">
    <source>
        <dbReference type="PROSITE" id="PS51745"/>
    </source>
</evidence>
<dbReference type="GO" id="GO:0070971">
    <property type="term" value="C:endoplasmic reticulum exit site"/>
    <property type="evidence" value="ECO:0007669"/>
    <property type="project" value="TreeGrafter"/>
</dbReference>
<dbReference type="AlphaFoldDB" id="A0A1C7NG33"/>
<dbReference type="GO" id="GO:0048208">
    <property type="term" value="P:COPII vesicle coating"/>
    <property type="evidence" value="ECO:0007669"/>
    <property type="project" value="InterPro"/>
</dbReference>
<feature type="compositionally biased region" description="Low complexity" evidence="1">
    <location>
        <begin position="341"/>
        <end position="350"/>
    </location>
</feature>
<comment type="caution">
    <text evidence="3">The sequence shown here is derived from an EMBL/GenBank/DDBJ whole genome shotgun (WGS) entry which is preliminary data.</text>
</comment>
<dbReference type="Proteomes" id="UP000093000">
    <property type="component" value="Unassembled WGS sequence"/>
</dbReference>
<dbReference type="SUPFAM" id="SSF54277">
    <property type="entry name" value="CAD &amp; PB1 domains"/>
    <property type="match status" value="1"/>
</dbReference>
<feature type="compositionally biased region" description="Polar residues" evidence="1">
    <location>
        <begin position="170"/>
        <end position="180"/>
    </location>
</feature>
<protein>
    <submittedName>
        <fullName evidence="3">Protein TFG</fullName>
    </submittedName>
</protein>
<dbReference type="EMBL" id="LUGH01000177">
    <property type="protein sequence ID" value="OBZ88067.1"/>
    <property type="molecule type" value="Genomic_DNA"/>
</dbReference>
<keyword evidence="4" id="KW-1185">Reference proteome</keyword>
<dbReference type="PANTHER" id="PTHR15335">
    <property type="entry name" value="PROTEIN TFG"/>
    <property type="match status" value="1"/>
</dbReference>
<feature type="domain" description="PB1" evidence="2">
    <location>
        <begin position="14"/>
        <end position="92"/>
    </location>
</feature>
<dbReference type="OrthoDB" id="1594986at2759"/>
<feature type="compositionally biased region" description="Low complexity" evidence="1">
    <location>
        <begin position="303"/>
        <end position="318"/>
    </location>
</feature>
<feature type="compositionally biased region" description="Low complexity" evidence="1">
    <location>
        <begin position="209"/>
        <end position="247"/>
    </location>
</feature>
<feature type="region of interest" description="Disordered" evidence="1">
    <location>
        <begin position="134"/>
        <end position="382"/>
    </location>
</feature>
<feature type="compositionally biased region" description="Pro residues" evidence="1">
    <location>
        <begin position="351"/>
        <end position="364"/>
    </location>
</feature>
<dbReference type="InterPro" id="IPR000270">
    <property type="entry name" value="PB1_dom"/>
</dbReference>
<dbReference type="SMART" id="SM00666">
    <property type="entry name" value="PB1"/>
    <property type="match status" value="1"/>
</dbReference>
<organism evidence="3 4">
    <name type="scientific">Choanephora cucurbitarum</name>
    <dbReference type="NCBI Taxonomy" id="101091"/>
    <lineage>
        <taxon>Eukaryota</taxon>
        <taxon>Fungi</taxon>
        <taxon>Fungi incertae sedis</taxon>
        <taxon>Mucoromycota</taxon>
        <taxon>Mucoromycotina</taxon>
        <taxon>Mucoromycetes</taxon>
        <taxon>Mucorales</taxon>
        <taxon>Mucorineae</taxon>
        <taxon>Choanephoraceae</taxon>
        <taxon>Choanephoroideae</taxon>
        <taxon>Choanephora</taxon>
    </lineage>
</organism>
<evidence type="ECO:0000313" key="4">
    <source>
        <dbReference type="Proteomes" id="UP000093000"/>
    </source>
</evidence>
<reference evidence="3 4" key="1">
    <citation type="submission" date="2016-03" db="EMBL/GenBank/DDBJ databases">
        <title>Choanephora cucurbitarum.</title>
        <authorList>
            <person name="Min B."/>
            <person name="Park H."/>
            <person name="Park J.-H."/>
            <person name="Shin H.-D."/>
            <person name="Choi I.-G."/>
        </authorList>
    </citation>
    <scope>NUCLEOTIDE SEQUENCE [LARGE SCALE GENOMIC DNA]</scope>
    <source>
        <strain evidence="3 4">KUS-F28377</strain>
    </source>
</reference>
<accession>A0A1C7NG33</accession>
<evidence type="ECO:0000313" key="3">
    <source>
        <dbReference type="EMBL" id="OBZ88067.1"/>
    </source>
</evidence>
<dbReference type="InterPro" id="IPR053793">
    <property type="entry name" value="PB1-like"/>
</dbReference>
<name>A0A1C7NG33_9FUNG</name>